<dbReference type="OrthoDB" id="636685at2759"/>
<dbReference type="AlphaFoldDB" id="A0A0H2R2F4"/>
<dbReference type="FunCoup" id="A0A0H2R2F4">
    <property type="interactions" value="451"/>
</dbReference>
<sequence length="142" mass="16075">MEVDESPAEAPTAQTDARETDHSENEGVDTVKKTKLKSDRKDRDAPSSFQHEVGRSAFPITRVQKILKADKELPIIAREAVFAISVATEEFIKQICSASQKQAEREKRTTVQKKDIVTVSKRAEEYWFLEGMSTNHLRALSR</sequence>
<dbReference type="EMBL" id="KQ086253">
    <property type="protein sequence ID" value="KLO05925.1"/>
    <property type="molecule type" value="Genomic_DNA"/>
</dbReference>
<dbReference type="InterPro" id="IPR050568">
    <property type="entry name" value="Transcr_DNA_Rep_Reg"/>
</dbReference>
<feature type="region of interest" description="Disordered" evidence="3">
    <location>
        <begin position="1"/>
        <end position="54"/>
    </location>
</feature>
<dbReference type="InterPro" id="IPR003958">
    <property type="entry name" value="CBFA_NFYB_domain"/>
</dbReference>
<dbReference type="PANTHER" id="PTHR10252">
    <property type="entry name" value="HISTONE-LIKE TRANSCRIPTION FACTOR CCAAT-RELATED"/>
    <property type="match status" value="1"/>
</dbReference>
<proteinExistence type="predicted"/>
<evidence type="ECO:0000256" key="2">
    <source>
        <dbReference type="ARBA" id="ARBA00023242"/>
    </source>
</evidence>
<gene>
    <name evidence="5" type="ORF">SCHPADRAFT_838704</name>
</gene>
<feature type="compositionally biased region" description="Basic and acidic residues" evidence="3">
    <location>
        <begin position="16"/>
        <end position="45"/>
    </location>
</feature>
<keyword evidence="6" id="KW-1185">Reference proteome</keyword>
<evidence type="ECO:0000313" key="5">
    <source>
        <dbReference type="EMBL" id="KLO05925.1"/>
    </source>
</evidence>
<organism evidence="5 6">
    <name type="scientific">Schizopora paradoxa</name>
    <dbReference type="NCBI Taxonomy" id="27342"/>
    <lineage>
        <taxon>Eukaryota</taxon>
        <taxon>Fungi</taxon>
        <taxon>Dikarya</taxon>
        <taxon>Basidiomycota</taxon>
        <taxon>Agaricomycotina</taxon>
        <taxon>Agaricomycetes</taxon>
        <taxon>Hymenochaetales</taxon>
        <taxon>Schizoporaceae</taxon>
        <taxon>Schizopora</taxon>
    </lineage>
</organism>
<feature type="domain" description="Transcription factor CBF/NF-Y/archaeal histone" evidence="4">
    <location>
        <begin position="58"/>
        <end position="117"/>
    </location>
</feature>
<dbReference type="Proteomes" id="UP000053477">
    <property type="component" value="Unassembled WGS sequence"/>
</dbReference>
<dbReference type="STRING" id="27342.A0A0H2R2F4"/>
<protein>
    <recommendedName>
        <fullName evidence="4">Transcription factor CBF/NF-Y/archaeal histone domain-containing protein</fullName>
    </recommendedName>
</protein>
<dbReference type="InterPro" id="IPR009072">
    <property type="entry name" value="Histone-fold"/>
</dbReference>
<evidence type="ECO:0000313" key="6">
    <source>
        <dbReference type="Proteomes" id="UP000053477"/>
    </source>
</evidence>
<dbReference type="InParanoid" id="A0A0H2R2F4"/>
<dbReference type="CDD" id="cd23645">
    <property type="entry name" value="HFD_Dpb3-like"/>
    <property type="match status" value="1"/>
</dbReference>
<comment type="subcellular location">
    <subcellularLocation>
        <location evidence="1">Nucleus</location>
    </subcellularLocation>
</comment>
<dbReference type="SUPFAM" id="SSF47113">
    <property type="entry name" value="Histone-fold"/>
    <property type="match status" value="1"/>
</dbReference>
<dbReference type="GO" id="GO:0046982">
    <property type="term" value="F:protein heterodimerization activity"/>
    <property type="evidence" value="ECO:0007669"/>
    <property type="project" value="InterPro"/>
</dbReference>
<dbReference type="Pfam" id="PF00808">
    <property type="entry name" value="CBFD_NFYB_HMF"/>
    <property type="match status" value="1"/>
</dbReference>
<accession>A0A0H2R2F4</accession>
<dbReference type="PANTHER" id="PTHR10252:SF54">
    <property type="entry name" value="CHROMATIN ACCESSIBILITY COMPLEX PROTEIN 1"/>
    <property type="match status" value="1"/>
</dbReference>
<name>A0A0H2R2F4_9AGAM</name>
<evidence type="ECO:0000256" key="1">
    <source>
        <dbReference type="ARBA" id="ARBA00004123"/>
    </source>
</evidence>
<dbReference type="GO" id="GO:0005634">
    <property type="term" value="C:nucleus"/>
    <property type="evidence" value="ECO:0007669"/>
    <property type="project" value="UniProtKB-SubCell"/>
</dbReference>
<evidence type="ECO:0000256" key="3">
    <source>
        <dbReference type="SAM" id="MobiDB-lite"/>
    </source>
</evidence>
<dbReference type="Gene3D" id="1.10.20.10">
    <property type="entry name" value="Histone, subunit A"/>
    <property type="match status" value="1"/>
</dbReference>
<reference evidence="5 6" key="1">
    <citation type="submission" date="2015-04" db="EMBL/GenBank/DDBJ databases">
        <title>Complete genome sequence of Schizopora paradoxa KUC8140, a cosmopolitan wood degrader in East Asia.</title>
        <authorList>
            <consortium name="DOE Joint Genome Institute"/>
            <person name="Min B."/>
            <person name="Park H."/>
            <person name="Jang Y."/>
            <person name="Kim J.-J."/>
            <person name="Kim K.H."/>
            <person name="Pangilinan J."/>
            <person name="Lipzen A."/>
            <person name="Riley R."/>
            <person name="Grigoriev I.V."/>
            <person name="Spatafora J.W."/>
            <person name="Choi I.-G."/>
        </authorList>
    </citation>
    <scope>NUCLEOTIDE SEQUENCE [LARGE SCALE GENOMIC DNA]</scope>
    <source>
        <strain evidence="5 6">KUC8140</strain>
    </source>
</reference>
<keyword evidence="2" id="KW-0539">Nucleus</keyword>
<evidence type="ECO:0000259" key="4">
    <source>
        <dbReference type="Pfam" id="PF00808"/>
    </source>
</evidence>